<comment type="caution">
    <text evidence="2">The sequence shown here is derived from an EMBL/GenBank/DDBJ whole genome shotgun (WGS) entry which is preliminary data.</text>
</comment>
<feature type="region of interest" description="Disordered" evidence="1">
    <location>
        <begin position="1"/>
        <end position="43"/>
    </location>
</feature>
<proteinExistence type="predicted"/>
<dbReference type="EMBL" id="BMSA01000009">
    <property type="protein sequence ID" value="GGT54275.1"/>
    <property type="molecule type" value="Genomic_DNA"/>
</dbReference>
<reference evidence="2" key="2">
    <citation type="submission" date="2020-09" db="EMBL/GenBank/DDBJ databases">
        <authorList>
            <person name="Sun Q."/>
            <person name="Ohkuma M."/>
        </authorList>
    </citation>
    <scope>NUCLEOTIDE SEQUENCE</scope>
    <source>
        <strain evidence="2">JCM 4125</strain>
    </source>
</reference>
<evidence type="ECO:0000313" key="2">
    <source>
        <dbReference type="EMBL" id="GGT54275.1"/>
    </source>
</evidence>
<dbReference type="AlphaFoldDB" id="A0A918HE24"/>
<reference evidence="2" key="1">
    <citation type="journal article" date="2014" name="Int. J. Syst. Evol. Microbiol.">
        <title>Complete genome sequence of Corynebacterium casei LMG S-19264T (=DSM 44701T), isolated from a smear-ripened cheese.</title>
        <authorList>
            <consortium name="US DOE Joint Genome Institute (JGI-PGF)"/>
            <person name="Walter F."/>
            <person name="Albersmeier A."/>
            <person name="Kalinowski J."/>
            <person name="Ruckert C."/>
        </authorList>
    </citation>
    <scope>NUCLEOTIDE SEQUENCE</scope>
    <source>
        <strain evidence="2">JCM 4125</strain>
    </source>
</reference>
<protein>
    <submittedName>
        <fullName evidence="2">Uncharacterized protein</fullName>
    </submittedName>
</protein>
<keyword evidence="3" id="KW-1185">Reference proteome</keyword>
<accession>A0A918HE24</accession>
<gene>
    <name evidence="2" type="ORF">GCM10010226_34020</name>
</gene>
<organism evidence="2 3">
    <name type="scientific">Streptomyces phaeofaciens</name>
    <dbReference type="NCBI Taxonomy" id="68254"/>
    <lineage>
        <taxon>Bacteria</taxon>
        <taxon>Bacillati</taxon>
        <taxon>Actinomycetota</taxon>
        <taxon>Actinomycetes</taxon>
        <taxon>Kitasatosporales</taxon>
        <taxon>Streptomycetaceae</taxon>
        <taxon>Streptomyces</taxon>
    </lineage>
</organism>
<dbReference type="Proteomes" id="UP000646776">
    <property type="component" value="Unassembled WGS sequence"/>
</dbReference>
<name>A0A918HE24_9ACTN</name>
<evidence type="ECO:0000313" key="3">
    <source>
        <dbReference type="Proteomes" id="UP000646776"/>
    </source>
</evidence>
<evidence type="ECO:0000256" key="1">
    <source>
        <dbReference type="SAM" id="MobiDB-lite"/>
    </source>
</evidence>
<sequence>MAQLTVPMPDVGRTIRLSAGPGRAGSPTRAPSPPGPVRYGPGRVVSYRAPALSSEKP</sequence>